<dbReference type="GO" id="GO:0000981">
    <property type="term" value="F:DNA-binding transcription factor activity, RNA polymerase II-specific"/>
    <property type="evidence" value="ECO:0007669"/>
    <property type="project" value="TreeGrafter"/>
</dbReference>
<keyword evidence="4" id="KW-0804">Transcription</keyword>
<evidence type="ECO:0000313" key="10">
    <source>
        <dbReference type="Proteomes" id="UP000490939"/>
    </source>
</evidence>
<comment type="similarity">
    <text evidence="2">Belongs to the TEC1 family.</text>
</comment>
<evidence type="ECO:0000256" key="2">
    <source>
        <dbReference type="ARBA" id="ARBA00008421"/>
    </source>
</evidence>
<dbReference type="PANTHER" id="PTHR11834:SF0">
    <property type="entry name" value="PROTEIN SCALLOPED"/>
    <property type="match status" value="1"/>
</dbReference>
<dbReference type="Gene3D" id="6.10.20.40">
    <property type="entry name" value="TEA/ATTS domain"/>
    <property type="match status" value="1"/>
</dbReference>
<feature type="region of interest" description="Disordered" evidence="7">
    <location>
        <begin position="568"/>
        <end position="593"/>
    </location>
</feature>
<evidence type="ECO:0000256" key="7">
    <source>
        <dbReference type="SAM" id="MobiDB-lite"/>
    </source>
</evidence>
<dbReference type="Pfam" id="PF01285">
    <property type="entry name" value="TEA"/>
    <property type="match status" value="1"/>
</dbReference>
<dbReference type="AlphaFoldDB" id="A0A8H3VUC4"/>
<accession>A0A8H3VUC4</accession>
<dbReference type="PRINTS" id="PR00065">
    <property type="entry name" value="TEADOMAIN"/>
</dbReference>
<comment type="caution">
    <text evidence="9">The sequence shown here is derived from an EMBL/GenBank/DDBJ whole genome shotgun (WGS) entry which is preliminary data.</text>
</comment>
<evidence type="ECO:0000259" key="8">
    <source>
        <dbReference type="PROSITE" id="PS51088"/>
    </source>
</evidence>
<dbReference type="GO" id="GO:0000978">
    <property type="term" value="F:RNA polymerase II cis-regulatory region sequence-specific DNA binding"/>
    <property type="evidence" value="ECO:0007669"/>
    <property type="project" value="TreeGrafter"/>
</dbReference>
<dbReference type="EMBL" id="WNWR01000039">
    <property type="protein sequence ID" value="KAE9993063.1"/>
    <property type="molecule type" value="Genomic_DNA"/>
</dbReference>
<feature type="region of interest" description="Disordered" evidence="7">
    <location>
        <begin position="473"/>
        <end position="493"/>
    </location>
</feature>
<evidence type="ECO:0000256" key="3">
    <source>
        <dbReference type="ARBA" id="ARBA00023015"/>
    </source>
</evidence>
<comment type="subcellular location">
    <subcellularLocation>
        <location evidence="1">Nucleus</location>
    </subcellularLocation>
</comment>
<feature type="compositionally biased region" description="Low complexity" evidence="7">
    <location>
        <begin position="583"/>
        <end position="593"/>
    </location>
</feature>
<feature type="DNA-binding region" description="TEA" evidence="6">
    <location>
        <begin position="141"/>
        <end position="217"/>
    </location>
</feature>
<keyword evidence="3" id="KW-0805">Transcription regulation</keyword>
<evidence type="ECO:0000256" key="6">
    <source>
        <dbReference type="PROSITE-ProRule" id="PRU00505"/>
    </source>
</evidence>
<dbReference type="GO" id="GO:0005667">
    <property type="term" value="C:transcription regulator complex"/>
    <property type="evidence" value="ECO:0007669"/>
    <property type="project" value="TreeGrafter"/>
</dbReference>
<dbReference type="GO" id="GO:0005634">
    <property type="term" value="C:nucleus"/>
    <property type="evidence" value="ECO:0007669"/>
    <property type="project" value="UniProtKB-SubCell"/>
</dbReference>
<keyword evidence="5" id="KW-0539">Nucleus</keyword>
<evidence type="ECO:0000256" key="4">
    <source>
        <dbReference type="ARBA" id="ARBA00023163"/>
    </source>
</evidence>
<dbReference type="SMART" id="SM00426">
    <property type="entry name" value="TEA"/>
    <property type="match status" value="1"/>
</dbReference>
<feature type="domain" description="TEA" evidence="8">
    <location>
        <begin position="141"/>
        <end position="217"/>
    </location>
</feature>
<proteinExistence type="inferred from homology"/>
<evidence type="ECO:0000256" key="5">
    <source>
        <dbReference type="ARBA" id="ARBA00023242"/>
    </source>
</evidence>
<feature type="compositionally biased region" description="Acidic residues" evidence="7">
    <location>
        <begin position="479"/>
        <end position="490"/>
    </location>
</feature>
<organism evidence="9 10">
    <name type="scientific">Venturia inaequalis</name>
    <name type="common">Apple scab fungus</name>
    <dbReference type="NCBI Taxonomy" id="5025"/>
    <lineage>
        <taxon>Eukaryota</taxon>
        <taxon>Fungi</taxon>
        <taxon>Dikarya</taxon>
        <taxon>Ascomycota</taxon>
        <taxon>Pezizomycotina</taxon>
        <taxon>Dothideomycetes</taxon>
        <taxon>Pleosporomycetidae</taxon>
        <taxon>Venturiales</taxon>
        <taxon>Venturiaceae</taxon>
        <taxon>Venturia</taxon>
    </lineage>
</organism>
<dbReference type="Proteomes" id="UP000490939">
    <property type="component" value="Unassembled WGS sequence"/>
</dbReference>
<keyword evidence="10" id="KW-1185">Reference proteome</keyword>
<dbReference type="PANTHER" id="PTHR11834">
    <property type="entry name" value="TRANSCRIPTIONAL ENHANCER FACTOR TEF RELATED"/>
    <property type="match status" value="1"/>
</dbReference>
<dbReference type="InterPro" id="IPR038096">
    <property type="entry name" value="TEA/ATTS_sf"/>
</dbReference>
<feature type="region of interest" description="Disordered" evidence="7">
    <location>
        <begin position="629"/>
        <end position="667"/>
    </location>
</feature>
<dbReference type="InterPro" id="IPR000818">
    <property type="entry name" value="TEA/ATTS_dom"/>
</dbReference>
<dbReference type="PROSITE" id="PS51088">
    <property type="entry name" value="TEA_2"/>
    <property type="match status" value="1"/>
</dbReference>
<evidence type="ECO:0000256" key="1">
    <source>
        <dbReference type="ARBA" id="ARBA00004123"/>
    </source>
</evidence>
<sequence>MPFYNSLPTNPAEYDQHTINDRPSGMPLDHEKMPLILPSNALPSNAPALPQLEEYGVHSRSYQGRCSSRQEEVLDYDYQRCAQPFSPAESAFISDFRRGKYPNVKHKSAEDIIKEANRLWRRLLRCKPYSKYRERKPKDNPTSQDMKWPENLEVAFCQALIIYPPVGRRMVASGDSNKARGRNELIADFIQRYTGEPRTRKQVSSHIQVLKPMVKEDQVVTNHLAVPEHKNLGHRGRHSRRISIASTPSTRYSSQDSVQVPHRSASMLTNSYRSMSYTPARSVSPMRLSTPAPAFMHEPMHFEMFIRDSSRGESSLPLHTFTSFSHAQARLEDLHVADTMDLYHQLPQLSTILSSENLASSQIIVAESRLRLMSDHLPKGAELGIQFEVNSLCNLGVYEDFTCETRFFEDGEPTCEAIHGRIDYNAHFQRLGNIQFGSDFWARKVVETAQQLRRVDELRNKADDLRSCGLDGGMSELADPLDDEARETEDEVRNSIRGMTGLQEISARIKATGEKMQQSHFGSMEPSDLPLDYTTPSMDFNTGLQMSFDAPLNVSFNSTFHDTPTLGPFDPTFDHQNATAGAQTPYQTTPWQTPNAFHSGTPYSTNTYFSPQPQHHHASLTMLDDDSHSYTFNTPASRHHSESPFPAGDTRRGSVVSSGAYDSHTSSAYSASPFVPSLGSFAEEIGQRRAGSLGLLGSERRHSLAPQGQEALGFLGAQGSAGFAEARRGSMQF</sequence>
<evidence type="ECO:0000313" key="9">
    <source>
        <dbReference type="EMBL" id="KAE9993063.1"/>
    </source>
</evidence>
<dbReference type="InterPro" id="IPR050937">
    <property type="entry name" value="TEC1_TEAD_TF"/>
</dbReference>
<reference evidence="9 10" key="1">
    <citation type="submission" date="2019-07" db="EMBL/GenBank/DDBJ databases">
        <title>Venturia inaequalis Genome Resource.</title>
        <authorList>
            <person name="Lichtner F.J."/>
        </authorList>
    </citation>
    <scope>NUCLEOTIDE SEQUENCE [LARGE SCALE GENOMIC DNA]</scope>
    <source>
        <strain evidence="9 10">DMI_063113</strain>
    </source>
</reference>
<gene>
    <name evidence="9" type="ORF">EG327_006592</name>
</gene>
<protein>
    <recommendedName>
        <fullName evidence="8">TEA domain-containing protein</fullName>
    </recommendedName>
</protein>
<name>A0A8H3VUC4_VENIN</name>
<feature type="region of interest" description="Disordered" evidence="7">
    <location>
        <begin position="1"/>
        <end position="26"/>
    </location>
</feature>